<dbReference type="EMBL" id="KZ308113">
    <property type="protein sequence ID" value="KAG8221821.1"/>
    <property type="molecule type" value="Genomic_DNA"/>
</dbReference>
<evidence type="ECO:0000313" key="2">
    <source>
        <dbReference type="Proteomes" id="UP000792457"/>
    </source>
</evidence>
<comment type="caution">
    <text evidence="1">The sequence shown here is derived from an EMBL/GenBank/DDBJ whole genome shotgun (WGS) entry which is preliminary data.</text>
</comment>
<protein>
    <submittedName>
        <fullName evidence="1">Uncharacterized protein</fullName>
    </submittedName>
</protein>
<dbReference type="Proteomes" id="UP000792457">
    <property type="component" value="Unassembled WGS sequence"/>
</dbReference>
<name>A0A8K0JSD0_LADFU</name>
<evidence type="ECO:0000313" key="1">
    <source>
        <dbReference type="EMBL" id="KAG8221821.1"/>
    </source>
</evidence>
<organism evidence="1 2">
    <name type="scientific">Ladona fulva</name>
    <name type="common">Scarce chaser dragonfly</name>
    <name type="synonym">Libellula fulva</name>
    <dbReference type="NCBI Taxonomy" id="123851"/>
    <lineage>
        <taxon>Eukaryota</taxon>
        <taxon>Metazoa</taxon>
        <taxon>Ecdysozoa</taxon>
        <taxon>Arthropoda</taxon>
        <taxon>Hexapoda</taxon>
        <taxon>Insecta</taxon>
        <taxon>Pterygota</taxon>
        <taxon>Palaeoptera</taxon>
        <taxon>Odonata</taxon>
        <taxon>Epiprocta</taxon>
        <taxon>Anisoptera</taxon>
        <taxon>Libelluloidea</taxon>
        <taxon>Libellulidae</taxon>
        <taxon>Ladona</taxon>
    </lineage>
</organism>
<reference evidence="1" key="2">
    <citation type="submission" date="2017-10" db="EMBL/GenBank/DDBJ databases">
        <title>Ladona fulva Genome sequencing and assembly.</title>
        <authorList>
            <person name="Murali S."/>
            <person name="Richards S."/>
            <person name="Bandaranaike D."/>
            <person name="Bellair M."/>
            <person name="Blankenburg K."/>
            <person name="Chao H."/>
            <person name="Dinh H."/>
            <person name="Doddapaneni H."/>
            <person name="Dugan-Rocha S."/>
            <person name="Elkadiri S."/>
            <person name="Gnanaolivu R."/>
            <person name="Hernandez B."/>
            <person name="Skinner E."/>
            <person name="Javaid M."/>
            <person name="Lee S."/>
            <person name="Li M."/>
            <person name="Ming W."/>
            <person name="Munidasa M."/>
            <person name="Muniz J."/>
            <person name="Nguyen L."/>
            <person name="Hughes D."/>
            <person name="Osuji N."/>
            <person name="Pu L.-L."/>
            <person name="Puazo M."/>
            <person name="Qu C."/>
            <person name="Quiroz J."/>
            <person name="Raj R."/>
            <person name="Weissenberger G."/>
            <person name="Xin Y."/>
            <person name="Zou X."/>
            <person name="Han Y."/>
            <person name="Worley K."/>
            <person name="Muzny D."/>
            <person name="Gibbs R."/>
        </authorList>
    </citation>
    <scope>NUCLEOTIDE SEQUENCE</scope>
    <source>
        <strain evidence="1">Sampled in the wild</strain>
    </source>
</reference>
<keyword evidence="2" id="KW-1185">Reference proteome</keyword>
<dbReference type="AlphaFoldDB" id="A0A8K0JSD0"/>
<proteinExistence type="predicted"/>
<reference evidence="1" key="1">
    <citation type="submission" date="2013-04" db="EMBL/GenBank/DDBJ databases">
        <authorList>
            <person name="Qu J."/>
            <person name="Murali S.C."/>
            <person name="Bandaranaike D."/>
            <person name="Bellair M."/>
            <person name="Blankenburg K."/>
            <person name="Chao H."/>
            <person name="Dinh H."/>
            <person name="Doddapaneni H."/>
            <person name="Downs B."/>
            <person name="Dugan-Rocha S."/>
            <person name="Elkadiri S."/>
            <person name="Gnanaolivu R.D."/>
            <person name="Hernandez B."/>
            <person name="Javaid M."/>
            <person name="Jayaseelan J.C."/>
            <person name="Lee S."/>
            <person name="Li M."/>
            <person name="Ming W."/>
            <person name="Munidasa M."/>
            <person name="Muniz J."/>
            <person name="Nguyen L."/>
            <person name="Ongeri F."/>
            <person name="Osuji N."/>
            <person name="Pu L.-L."/>
            <person name="Puazo M."/>
            <person name="Qu C."/>
            <person name="Quiroz J."/>
            <person name="Raj R."/>
            <person name="Weissenberger G."/>
            <person name="Xin Y."/>
            <person name="Zou X."/>
            <person name="Han Y."/>
            <person name="Richards S."/>
            <person name="Worley K."/>
            <person name="Muzny D."/>
            <person name="Gibbs R."/>
        </authorList>
    </citation>
    <scope>NUCLEOTIDE SEQUENCE</scope>
    <source>
        <strain evidence="1">Sampled in the wild</strain>
    </source>
</reference>
<gene>
    <name evidence="1" type="ORF">J437_LFUL002823</name>
</gene>
<accession>A0A8K0JSD0</accession>
<dbReference type="OrthoDB" id="8063408at2759"/>
<sequence>MGFRMSLNNLDAYLDKVKENMRTYSEEQGKRFQQDTLDFESLYQGYYDESVMRLHSGAYFTLL</sequence>